<dbReference type="Gene3D" id="3.40.50.300">
    <property type="entry name" value="P-loop containing nucleotide triphosphate hydrolases"/>
    <property type="match status" value="1"/>
</dbReference>
<sequence>MLDTSESGAPVPLPADARLVVPVMAATGGSGRSTLACLLAAELAEAGGTVVLDLAVRSLSPWPAWAPSGGGGLAALPPHLPHSRAQIRTAAARRGPVDVLTDGRAWHAPPLCLPVDPAAWYQLGAAGGWQLVVADTAYPVTHDLLTARCAAGRGLTGVWCELPFAVPVLCAAATAEGVRALQQAVAAMAAAGLPLRRTVAVLVAVDRGRDPAAVRSAADALADRLYDVQALPHDPHIRARGLAEVIRPRSRTRRAAARIAEAVLEAARATWGEELPAAPLPAPVAAGYRGAPRSGGRWCSGQASGRDSGEDPAVASGRDRG</sequence>
<proteinExistence type="predicted"/>
<evidence type="ECO:0000313" key="3">
    <source>
        <dbReference type="Proteomes" id="UP000812013"/>
    </source>
</evidence>
<evidence type="ECO:0000256" key="1">
    <source>
        <dbReference type="SAM" id="MobiDB-lite"/>
    </source>
</evidence>
<protein>
    <recommendedName>
        <fullName evidence="4">ParA family protein</fullName>
    </recommendedName>
</protein>
<gene>
    <name evidence="2" type="ORF">GPJ59_20970</name>
</gene>
<name>A0ABS6Z948_9ACTN</name>
<dbReference type="Proteomes" id="UP000812013">
    <property type="component" value="Unassembled WGS sequence"/>
</dbReference>
<dbReference type="RefSeq" id="WP_219668770.1">
    <property type="nucleotide sequence ID" value="NZ_WTFF01000153.1"/>
</dbReference>
<dbReference type="InterPro" id="IPR027417">
    <property type="entry name" value="P-loop_NTPase"/>
</dbReference>
<dbReference type="SUPFAM" id="SSF52540">
    <property type="entry name" value="P-loop containing nucleoside triphosphate hydrolases"/>
    <property type="match status" value="1"/>
</dbReference>
<evidence type="ECO:0000313" key="2">
    <source>
        <dbReference type="EMBL" id="MBW5484285.1"/>
    </source>
</evidence>
<reference evidence="2 3" key="1">
    <citation type="submission" date="2019-12" db="EMBL/GenBank/DDBJ databases">
        <title>Genome sequence of Streptomyces bambusae.</title>
        <authorList>
            <person name="Bansal K."/>
            <person name="Choksket S."/>
            <person name="Korpole S."/>
            <person name="Patil P.B."/>
        </authorList>
    </citation>
    <scope>NUCLEOTIDE SEQUENCE [LARGE SCALE GENOMIC DNA]</scope>
    <source>
        <strain evidence="2 3">SK60</strain>
    </source>
</reference>
<comment type="caution">
    <text evidence="2">The sequence shown here is derived from an EMBL/GenBank/DDBJ whole genome shotgun (WGS) entry which is preliminary data.</text>
</comment>
<keyword evidence="3" id="KW-1185">Reference proteome</keyword>
<feature type="region of interest" description="Disordered" evidence="1">
    <location>
        <begin position="281"/>
        <end position="321"/>
    </location>
</feature>
<organism evidence="2 3">
    <name type="scientific">Streptomyces bambusae</name>
    <dbReference type="NCBI Taxonomy" id="1550616"/>
    <lineage>
        <taxon>Bacteria</taxon>
        <taxon>Bacillati</taxon>
        <taxon>Actinomycetota</taxon>
        <taxon>Actinomycetes</taxon>
        <taxon>Kitasatosporales</taxon>
        <taxon>Streptomycetaceae</taxon>
        <taxon>Streptomyces</taxon>
    </lineage>
</organism>
<evidence type="ECO:0008006" key="4">
    <source>
        <dbReference type="Google" id="ProtNLM"/>
    </source>
</evidence>
<accession>A0ABS6Z948</accession>
<dbReference type="EMBL" id="WTFF01000153">
    <property type="protein sequence ID" value="MBW5484285.1"/>
    <property type="molecule type" value="Genomic_DNA"/>
</dbReference>